<dbReference type="SMART" id="SM00899">
    <property type="entry name" value="FeoA"/>
    <property type="match status" value="1"/>
</dbReference>
<evidence type="ECO:0000313" key="5">
    <source>
        <dbReference type="Proteomes" id="UP000583419"/>
    </source>
</evidence>
<dbReference type="InterPro" id="IPR007167">
    <property type="entry name" value="Fe-transptr_FeoA-like"/>
</dbReference>
<dbReference type="GO" id="GO:0046914">
    <property type="term" value="F:transition metal ion binding"/>
    <property type="evidence" value="ECO:0007669"/>
    <property type="project" value="InterPro"/>
</dbReference>
<feature type="compositionally biased region" description="Basic and acidic residues" evidence="2">
    <location>
        <begin position="1"/>
        <end position="14"/>
    </location>
</feature>
<dbReference type="InterPro" id="IPR038157">
    <property type="entry name" value="FeoA_core_dom"/>
</dbReference>
<evidence type="ECO:0000259" key="3">
    <source>
        <dbReference type="SMART" id="SM00899"/>
    </source>
</evidence>
<protein>
    <submittedName>
        <fullName evidence="4">Ferrous iron transport protein A</fullName>
    </submittedName>
</protein>
<evidence type="ECO:0000313" key="4">
    <source>
        <dbReference type="EMBL" id="NMF03005.1"/>
    </source>
</evidence>
<organism evidence="4 5">
    <name type="scientific">Bifidobacterium boum</name>
    <dbReference type="NCBI Taxonomy" id="78343"/>
    <lineage>
        <taxon>Bacteria</taxon>
        <taxon>Bacillati</taxon>
        <taxon>Actinomycetota</taxon>
        <taxon>Actinomycetes</taxon>
        <taxon>Bifidobacteriales</taxon>
        <taxon>Bifidobacteriaceae</taxon>
        <taxon>Bifidobacterium</taxon>
    </lineage>
</organism>
<sequence>MKREPGTHSPHPHDPAAASHAGKPAHDTGFDSDGEPGGGNGSQPGNGTGSGIGFDAAREWTLEECPVGQDMRVTGVRMDERHVLRMLELGIRAGGLVRVTQRSNFGGRVIAIGTGRIAIDAATAQSITVRPAEPNTHGEQS</sequence>
<name>A0A848CZ43_9BIFI</name>
<evidence type="ECO:0000256" key="1">
    <source>
        <dbReference type="ARBA" id="ARBA00023004"/>
    </source>
</evidence>
<keyword evidence="1" id="KW-0408">Iron</keyword>
<accession>A0A848CZ43</accession>
<dbReference type="RefSeq" id="WP_081965229.1">
    <property type="nucleotide sequence ID" value="NZ_JABAGJ010000010.1"/>
</dbReference>
<proteinExistence type="predicted"/>
<reference evidence="4 5" key="1">
    <citation type="submission" date="2020-04" db="EMBL/GenBank/DDBJ databases">
        <authorList>
            <person name="Hitch T.C.A."/>
            <person name="Wylensek D."/>
            <person name="Clavel T."/>
        </authorList>
    </citation>
    <scope>NUCLEOTIDE SEQUENCE [LARGE SCALE GENOMIC DNA]</scope>
    <source>
        <strain evidence="4 5">WCA-130-P53-4B</strain>
    </source>
</reference>
<feature type="compositionally biased region" description="Gly residues" evidence="2">
    <location>
        <begin position="35"/>
        <end position="52"/>
    </location>
</feature>
<dbReference type="Proteomes" id="UP000583419">
    <property type="component" value="Unassembled WGS sequence"/>
</dbReference>
<evidence type="ECO:0000256" key="2">
    <source>
        <dbReference type="SAM" id="MobiDB-lite"/>
    </source>
</evidence>
<dbReference type="EMBL" id="JABAGJ010000010">
    <property type="protein sequence ID" value="NMF03005.1"/>
    <property type="molecule type" value="Genomic_DNA"/>
</dbReference>
<dbReference type="Gene3D" id="2.30.30.90">
    <property type="match status" value="1"/>
</dbReference>
<feature type="domain" description="Ferrous iron transporter FeoA-like" evidence="3">
    <location>
        <begin position="60"/>
        <end position="131"/>
    </location>
</feature>
<dbReference type="Pfam" id="PF04023">
    <property type="entry name" value="FeoA"/>
    <property type="match status" value="1"/>
</dbReference>
<dbReference type="InterPro" id="IPR008988">
    <property type="entry name" value="Transcriptional_repressor_C"/>
</dbReference>
<gene>
    <name evidence="4" type="ORF">HF843_07495</name>
</gene>
<dbReference type="SUPFAM" id="SSF50037">
    <property type="entry name" value="C-terminal domain of transcriptional repressors"/>
    <property type="match status" value="1"/>
</dbReference>
<dbReference type="AlphaFoldDB" id="A0A848CZ43"/>
<comment type="caution">
    <text evidence="4">The sequence shown here is derived from an EMBL/GenBank/DDBJ whole genome shotgun (WGS) entry which is preliminary data.</text>
</comment>
<feature type="region of interest" description="Disordered" evidence="2">
    <location>
        <begin position="1"/>
        <end position="57"/>
    </location>
</feature>